<dbReference type="Pfam" id="PF04972">
    <property type="entry name" value="BON"/>
    <property type="match status" value="1"/>
</dbReference>
<name>A0A0S4TM03_RALSL</name>
<accession>A0A0S4TM03</accession>
<proteinExistence type="predicted"/>
<feature type="domain" description="BON" evidence="2">
    <location>
        <begin position="119"/>
        <end position="187"/>
    </location>
</feature>
<sequence length="195" mass="20519">MFVEAKNAQEAVTSGKGRPGLSQSLAWPARRIVARGLGLAICMAMQIAFAQMPPASGPSGAPGRDLGNGFSAPFVQISQDVPDCPVPRGPLPAGAQARGRAHDRIERGNNCCHAGAHASDPAIAGAAQQRLRNDPRLRDSTLWIAVQGHVVTLQGCAASARQIDYVAEVLRQLPDVRHVMVDVAVRRPGAAAMPR</sequence>
<feature type="region of interest" description="Disordered" evidence="1">
    <location>
        <begin position="1"/>
        <end position="21"/>
    </location>
</feature>
<dbReference type="PATRIC" id="fig|305.106.peg.2299"/>
<dbReference type="EMBL" id="LN899819">
    <property type="protein sequence ID" value="CUV10869.1"/>
    <property type="molecule type" value="Genomic_DNA"/>
</dbReference>
<dbReference type="PROSITE" id="PS50914">
    <property type="entry name" value="BON"/>
    <property type="match status" value="1"/>
</dbReference>
<organism evidence="3">
    <name type="scientific">Ralstonia solanacearum</name>
    <name type="common">Pseudomonas solanacearum</name>
    <dbReference type="NCBI Taxonomy" id="305"/>
    <lineage>
        <taxon>Bacteria</taxon>
        <taxon>Pseudomonadati</taxon>
        <taxon>Pseudomonadota</taxon>
        <taxon>Betaproteobacteria</taxon>
        <taxon>Burkholderiales</taxon>
        <taxon>Burkholderiaceae</taxon>
        <taxon>Ralstonia</taxon>
        <taxon>Ralstonia solanacearum species complex</taxon>
    </lineage>
</organism>
<gene>
    <name evidence="3" type="ORF">RUN39_v1_20011</name>
</gene>
<protein>
    <recommendedName>
        <fullName evidence="2">BON domain-containing protein</fullName>
    </recommendedName>
</protein>
<dbReference type="InterPro" id="IPR007055">
    <property type="entry name" value="BON_dom"/>
</dbReference>
<evidence type="ECO:0000256" key="1">
    <source>
        <dbReference type="SAM" id="MobiDB-lite"/>
    </source>
</evidence>
<reference evidence="3" key="1">
    <citation type="submission" date="2015-10" db="EMBL/GenBank/DDBJ databases">
        <authorList>
            <person name="Gilbert D.G."/>
        </authorList>
    </citation>
    <scope>NUCLEOTIDE SEQUENCE</scope>
    <source>
        <strain evidence="3">Phyl III-seqv23</strain>
    </source>
</reference>
<evidence type="ECO:0000259" key="2">
    <source>
        <dbReference type="PROSITE" id="PS50914"/>
    </source>
</evidence>
<dbReference type="AlphaFoldDB" id="A0A0S4TM03"/>
<evidence type="ECO:0000313" key="3">
    <source>
        <dbReference type="EMBL" id="CUV10869.1"/>
    </source>
</evidence>